<evidence type="ECO:0000256" key="3">
    <source>
        <dbReference type="ARBA" id="ARBA00022475"/>
    </source>
</evidence>
<gene>
    <name evidence="12" type="ORF">HNR46_003236</name>
</gene>
<accession>A0A840V7G9</accession>
<feature type="compositionally biased region" description="Low complexity" evidence="7">
    <location>
        <begin position="26"/>
        <end position="41"/>
    </location>
</feature>
<comment type="similarity">
    <text evidence="2">Belongs to the MscS (TC 1.A.23) family.</text>
</comment>
<dbReference type="Gene3D" id="1.10.287.1260">
    <property type="match status" value="1"/>
</dbReference>
<dbReference type="InterPro" id="IPR010920">
    <property type="entry name" value="LSM_dom_sf"/>
</dbReference>
<dbReference type="Pfam" id="PF00924">
    <property type="entry name" value="MS_channel_2nd"/>
    <property type="match status" value="1"/>
</dbReference>
<organism evidence="12 13">
    <name type="scientific">Haloferula luteola</name>
    <dbReference type="NCBI Taxonomy" id="595692"/>
    <lineage>
        <taxon>Bacteria</taxon>
        <taxon>Pseudomonadati</taxon>
        <taxon>Verrucomicrobiota</taxon>
        <taxon>Verrucomicrobiia</taxon>
        <taxon>Verrucomicrobiales</taxon>
        <taxon>Verrucomicrobiaceae</taxon>
        <taxon>Haloferula</taxon>
    </lineage>
</organism>
<dbReference type="Gene3D" id="3.30.70.100">
    <property type="match status" value="1"/>
</dbReference>
<dbReference type="AlphaFoldDB" id="A0A840V7G9"/>
<evidence type="ECO:0000256" key="1">
    <source>
        <dbReference type="ARBA" id="ARBA00004651"/>
    </source>
</evidence>
<dbReference type="Pfam" id="PF21082">
    <property type="entry name" value="MS_channel_3rd"/>
    <property type="match status" value="1"/>
</dbReference>
<evidence type="ECO:0000256" key="5">
    <source>
        <dbReference type="ARBA" id="ARBA00022989"/>
    </source>
</evidence>
<dbReference type="SUPFAM" id="SSF82689">
    <property type="entry name" value="Mechanosensitive channel protein MscS (YggB), C-terminal domain"/>
    <property type="match status" value="1"/>
</dbReference>
<dbReference type="SUPFAM" id="SSF82861">
    <property type="entry name" value="Mechanosensitive channel protein MscS (YggB), transmembrane region"/>
    <property type="match status" value="1"/>
</dbReference>
<feature type="transmembrane region" description="Helical" evidence="8">
    <location>
        <begin position="166"/>
        <end position="191"/>
    </location>
</feature>
<dbReference type="EMBL" id="JACHFD010000018">
    <property type="protein sequence ID" value="MBB5352986.1"/>
    <property type="molecule type" value="Genomic_DNA"/>
</dbReference>
<dbReference type="InterPro" id="IPR006685">
    <property type="entry name" value="MscS_channel_2nd"/>
</dbReference>
<sequence length="435" mass="47609">MLRKSLVLPTFLVAAMAFAAPLSAQSEPSASPTAAAETTPAVDPEVDTDTLAIQLDPLTRDEIQSTMERWFEQLRITSGKVAAAEIAVRQGSGNRTELTQLRDQRDQLLKRFDVILKAYEVKGGDPSQEKAYAAAVAGIKSDPKDIGSFLHDTQEWLRSKDGGIHWLFAALQFIGIMVVFWFLAALIARLTERALEKGSHLSGLLRTFIKTWIRRVVVIVGLIVALGTVGVNVGAALALIGGGAFILGFALQDTLGNLANGLMLLINRPFDVGDAVEVGGVSGSVVSVSLVNTTIRTWDNKKVLVPNKSVWGQTITNITGMPTRRVDMVFGIGYDDDTDLAEEILRRLVTQHELTLEDPAPQVELHELADSSINFICRPWAKTSDYWRVHWDITKAVKKEFDAAGISIPFPQRDVHVYHENAARLDSSESSEKPA</sequence>
<evidence type="ECO:0000259" key="10">
    <source>
        <dbReference type="Pfam" id="PF00924"/>
    </source>
</evidence>
<dbReference type="RefSeq" id="WP_184020464.1">
    <property type="nucleotide sequence ID" value="NZ_JACHFD010000018.1"/>
</dbReference>
<dbReference type="Proteomes" id="UP000557717">
    <property type="component" value="Unassembled WGS sequence"/>
</dbReference>
<comment type="caution">
    <text evidence="12">The sequence shown here is derived from an EMBL/GenBank/DDBJ whole genome shotgun (WGS) entry which is preliminary data.</text>
</comment>
<dbReference type="GO" id="GO:0008381">
    <property type="term" value="F:mechanosensitive monoatomic ion channel activity"/>
    <property type="evidence" value="ECO:0007669"/>
    <property type="project" value="InterPro"/>
</dbReference>
<feature type="chain" id="PRO_5032741778" evidence="9">
    <location>
        <begin position="20"/>
        <end position="435"/>
    </location>
</feature>
<keyword evidence="5 8" id="KW-1133">Transmembrane helix</keyword>
<evidence type="ECO:0000259" key="11">
    <source>
        <dbReference type="Pfam" id="PF21082"/>
    </source>
</evidence>
<feature type="signal peptide" evidence="9">
    <location>
        <begin position="1"/>
        <end position="19"/>
    </location>
</feature>
<dbReference type="InterPro" id="IPR045275">
    <property type="entry name" value="MscS_archaea/bacteria_type"/>
</dbReference>
<reference evidence="12 13" key="1">
    <citation type="submission" date="2020-08" db="EMBL/GenBank/DDBJ databases">
        <title>Genomic Encyclopedia of Type Strains, Phase IV (KMG-IV): sequencing the most valuable type-strain genomes for metagenomic binning, comparative biology and taxonomic classification.</title>
        <authorList>
            <person name="Goeker M."/>
        </authorList>
    </citation>
    <scope>NUCLEOTIDE SEQUENCE [LARGE SCALE GENOMIC DNA]</scope>
    <source>
        <strain evidence="12 13">YC6886</strain>
    </source>
</reference>
<dbReference type="InterPro" id="IPR011066">
    <property type="entry name" value="MscS_channel_C_sf"/>
</dbReference>
<feature type="domain" description="Mechanosensitive ion channel MscS" evidence="10">
    <location>
        <begin position="253"/>
        <end position="319"/>
    </location>
</feature>
<dbReference type="PANTHER" id="PTHR30221">
    <property type="entry name" value="SMALL-CONDUCTANCE MECHANOSENSITIVE CHANNEL"/>
    <property type="match status" value="1"/>
</dbReference>
<evidence type="ECO:0000256" key="2">
    <source>
        <dbReference type="ARBA" id="ARBA00008017"/>
    </source>
</evidence>
<keyword evidence="6 8" id="KW-0472">Membrane</keyword>
<dbReference type="InterPro" id="IPR049278">
    <property type="entry name" value="MS_channel_C"/>
</dbReference>
<feature type="region of interest" description="Disordered" evidence="7">
    <location>
        <begin position="26"/>
        <end position="45"/>
    </location>
</feature>
<proteinExistence type="inferred from homology"/>
<keyword evidence="9" id="KW-0732">Signal</keyword>
<feature type="domain" description="Mechanosensitive ion channel MscS C-terminal" evidence="11">
    <location>
        <begin position="326"/>
        <end position="408"/>
    </location>
</feature>
<evidence type="ECO:0000256" key="7">
    <source>
        <dbReference type="SAM" id="MobiDB-lite"/>
    </source>
</evidence>
<evidence type="ECO:0000313" key="12">
    <source>
        <dbReference type="EMBL" id="MBB5352986.1"/>
    </source>
</evidence>
<dbReference type="InterPro" id="IPR023408">
    <property type="entry name" value="MscS_beta-dom_sf"/>
</dbReference>
<evidence type="ECO:0000256" key="9">
    <source>
        <dbReference type="SAM" id="SignalP"/>
    </source>
</evidence>
<dbReference type="SUPFAM" id="SSF50182">
    <property type="entry name" value="Sm-like ribonucleoproteins"/>
    <property type="match status" value="1"/>
</dbReference>
<keyword evidence="4 8" id="KW-0812">Transmembrane</keyword>
<evidence type="ECO:0000256" key="4">
    <source>
        <dbReference type="ARBA" id="ARBA00022692"/>
    </source>
</evidence>
<keyword evidence="13" id="KW-1185">Reference proteome</keyword>
<dbReference type="PANTHER" id="PTHR30221:SF1">
    <property type="entry name" value="SMALL-CONDUCTANCE MECHANOSENSITIVE CHANNEL"/>
    <property type="match status" value="1"/>
</dbReference>
<dbReference type="InterPro" id="IPR011014">
    <property type="entry name" value="MscS_channel_TM-2"/>
</dbReference>
<protein>
    <submittedName>
        <fullName evidence="12">Small conductance mechanosensitive channel</fullName>
    </submittedName>
</protein>
<comment type="subcellular location">
    <subcellularLocation>
        <location evidence="1">Cell membrane</location>
        <topology evidence="1">Multi-pass membrane protein</topology>
    </subcellularLocation>
</comment>
<keyword evidence="3" id="KW-1003">Cell membrane</keyword>
<evidence type="ECO:0000256" key="6">
    <source>
        <dbReference type="ARBA" id="ARBA00023136"/>
    </source>
</evidence>
<feature type="transmembrane region" description="Helical" evidence="8">
    <location>
        <begin position="212"/>
        <end position="231"/>
    </location>
</feature>
<evidence type="ECO:0000256" key="8">
    <source>
        <dbReference type="SAM" id="Phobius"/>
    </source>
</evidence>
<name>A0A840V7G9_9BACT</name>
<dbReference type="GO" id="GO:0005886">
    <property type="term" value="C:plasma membrane"/>
    <property type="evidence" value="ECO:0007669"/>
    <property type="project" value="UniProtKB-SubCell"/>
</dbReference>
<dbReference type="Gene3D" id="2.30.30.60">
    <property type="match status" value="1"/>
</dbReference>
<evidence type="ECO:0000313" key="13">
    <source>
        <dbReference type="Proteomes" id="UP000557717"/>
    </source>
</evidence>